<dbReference type="Proteomes" id="UP000605144">
    <property type="component" value="Unassembled WGS sequence"/>
</dbReference>
<gene>
    <name evidence="2" type="ORF">EYG76_01195</name>
</gene>
<accession>A0A832YTS9</accession>
<dbReference type="EMBL" id="DQSV01000024">
    <property type="protein sequence ID" value="HIP16908.1"/>
    <property type="molecule type" value="Genomic_DNA"/>
</dbReference>
<dbReference type="AlphaFoldDB" id="A0A832YTS9"/>
<dbReference type="Pfam" id="PF05123">
    <property type="entry name" value="S_layer_N"/>
    <property type="match status" value="1"/>
</dbReference>
<evidence type="ECO:0000259" key="1">
    <source>
        <dbReference type="Pfam" id="PF05123"/>
    </source>
</evidence>
<evidence type="ECO:0000313" key="2">
    <source>
        <dbReference type="EMBL" id="HIP16908.1"/>
    </source>
</evidence>
<dbReference type="NCBIfam" id="TIGR01564">
    <property type="entry name" value="S_layer_MJ"/>
    <property type="match status" value="1"/>
</dbReference>
<feature type="domain" description="S-layer protein central" evidence="1">
    <location>
        <begin position="37"/>
        <end position="398"/>
    </location>
</feature>
<evidence type="ECO:0000313" key="3">
    <source>
        <dbReference type="Proteomes" id="UP000605144"/>
    </source>
</evidence>
<dbReference type="InterPro" id="IPR006454">
    <property type="entry name" value="S_layer_MJ"/>
</dbReference>
<feature type="non-terminal residue" evidence="2">
    <location>
        <position position="1"/>
    </location>
</feature>
<protein>
    <submittedName>
        <fullName evidence="2">S-layer protein</fullName>
    </submittedName>
</protein>
<sequence>NVTKKEISTTLESGKIIVNNSGVIVANISVTDTGTIVNATNVTNTSNVVNTFVNNVKPTITGTLKWMSDESAVQRLPRLSTLIRDTDADPNDVSNETSADAMEFLLASVKKVDNDNYEIDKGDLVYGALMFKDGKYNVSELQPLYIGMEIPLLGENYRIVDVDDNDKNIYLGKEAYSGPMEEGETYDLGNGYQVKIENVLQTIDDNNKEVKVNVEIIKDGKVVASKDDKIPFVVRYKDIGVDVYDAYKNIAETEGYASVIITKDVKEYELGKDFVNDWKLYAITRESNSTVGYSLKLADNDFSKESDSSAKTKYLEVGSDKVYGLALKYDGDKIDNLDSGSTVDFANDYATLEFTDDDESGKLFARYKMDVSKEVSLNIGEETDVLGTSLELKNIEAEGQEVVPVKVPIAKLDTETSLDSDKNMILVGGPVANKLTKELQEEGKVNINNNSPAIIQLVGNNILVVAGGDREKTREAALYLIENY</sequence>
<reference evidence="2" key="1">
    <citation type="journal article" date="2020" name="ISME J.">
        <title>Gammaproteobacteria mediating utilization of methyl-, sulfur- and petroleum organic compounds in deep ocean hydrothermal plumes.</title>
        <authorList>
            <person name="Zhou Z."/>
            <person name="Liu Y."/>
            <person name="Pan J."/>
            <person name="Cron B.R."/>
            <person name="Toner B.M."/>
            <person name="Anantharaman K."/>
            <person name="Breier J.A."/>
            <person name="Dick G.J."/>
            <person name="Li M."/>
        </authorList>
    </citation>
    <scope>NUCLEOTIDE SEQUENCE</scope>
    <source>
        <strain evidence="2">SZUA-1385</strain>
    </source>
</reference>
<proteinExistence type="predicted"/>
<organism evidence="2 3">
    <name type="scientific">Methanothermococcus okinawensis</name>
    <dbReference type="NCBI Taxonomy" id="155863"/>
    <lineage>
        <taxon>Archaea</taxon>
        <taxon>Methanobacteriati</taxon>
        <taxon>Methanobacteriota</taxon>
        <taxon>Methanomada group</taxon>
        <taxon>Methanococci</taxon>
        <taxon>Methanococcales</taxon>
        <taxon>Methanococcaceae</taxon>
        <taxon>Methanothermococcus</taxon>
    </lineage>
</organism>
<comment type="caution">
    <text evidence="2">The sequence shown here is derived from an EMBL/GenBank/DDBJ whole genome shotgun (WGS) entry which is preliminary data.</text>
</comment>
<dbReference type="InterPro" id="IPR022650">
    <property type="entry name" value="S_layer_central"/>
</dbReference>
<name>A0A832YTS9_9EURY</name>